<dbReference type="InterPro" id="IPR039587">
    <property type="entry name" value="TMEM248/TMEM219_dom"/>
</dbReference>
<comment type="caution">
    <text evidence="7">The sequence shown here is derived from an EMBL/GenBank/DDBJ whole genome shotgun (WGS) entry which is preliminary data.</text>
</comment>
<evidence type="ECO:0000256" key="2">
    <source>
        <dbReference type="ARBA" id="ARBA00022692"/>
    </source>
</evidence>
<evidence type="ECO:0000256" key="4">
    <source>
        <dbReference type="ARBA" id="ARBA00023136"/>
    </source>
</evidence>
<organism evidence="7 8">
    <name type="scientific">Stichopus japonicus</name>
    <name type="common">Sea cucumber</name>
    <dbReference type="NCBI Taxonomy" id="307972"/>
    <lineage>
        <taxon>Eukaryota</taxon>
        <taxon>Metazoa</taxon>
        <taxon>Echinodermata</taxon>
        <taxon>Eleutherozoa</taxon>
        <taxon>Echinozoa</taxon>
        <taxon>Holothuroidea</taxon>
        <taxon>Aspidochirotacea</taxon>
        <taxon>Aspidochirotida</taxon>
        <taxon>Stichopodidae</taxon>
        <taxon>Apostichopus</taxon>
    </lineage>
</organism>
<evidence type="ECO:0000256" key="1">
    <source>
        <dbReference type="ARBA" id="ARBA00004370"/>
    </source>
</evidence>
<feature type="transmembrane region" description="Helical" evidence="5">
    <location>
        <begin position="30"/>
        <end position="51"/>
    </location>
</feature>
<evidence type="ECO:0000256" key="3">
    <source>
        <dbReference type="ARBA" id="ARBA00022989"/>
    </source>
</evidence>
<keyword evidence="8" id="KW-1185">Reference proteome</keyword>
<dbReference type="EMBL" id="MRZV01000096">
    <property type="protein sequence ID" value="PIK58986.1"/>
    <property type="molecule type" value="Genomic_DNA"/>
</dbReference>
<protein>
    <submittedName>
        <fullName evidence="7">Putative transmembrane protein</fullName>
    </submittedName>
</protein>
<proteinExistence type="predicted"/>
<dbReference type="STRING" id="307972.A0A2G8LFF2"/>
<dbReference type="PANTHER" id="PTHR16002">
    <property type="entry name" value="TRANSMEMBRANE PROTEIN 248-LIKE"/>
    <property type="match status" value="1"/>
</dbReference>
<reference evidence="7 8" key="1">
    <citation type="journal article" date="2017" name="PLoS Biol.">
        <title>The sea cucumber genome provides insights into morphological evolution and visceral regeneration.</title>
        <authorList>
            <person name="Zhang X."/>
            <person name="Sun L."/>
            <person name="Yuan J."/>
            <person name="Sun Y."/>
            <person name="Gao Y."/>
            <person name="Zhang L."/>
            <person name="Li S."/>
            <person name="Dai H."/>
            <person name="Hamel J.F."/>
            <person name="Liu C."/>
            <person name="Yu Y."/>
            <person name="Liu S."/>
            <person name="Lin W."/>
            <person name="Guo K."/>
            <person name="Jin S."/>
            <person name="Xu P."/>
            <person name="Storey K.B."/>
            <person name="Huan P."/>
            <person name="Zhang T."/>
            <person name="Zhou Y."/>
            <person name="Zhang J."/>
            <person name="Lin C."/>
            <person name="Li X."/>
            <person name="Xing L."/>
            <person name="Huo D."/>
            <person name="Sun M."/>
            <person name="Wang L."/>
            <person name="Mercier A."/>
            <person name="Li F."/>
            <person name="Yang H."/>
            <person name="Xiang J."/>
        </authorList>
    </citation>
    <scope>NUCLEOTIDE SEQUENCE [LARGE SCALE GENOMIC DNA]</scope>
    <source>
        <strain evidence="7">Shaxun</strain>
        <tissue evidence="7">Muscle</tissue>
    </source>
</reference>
<keyword evidence="3 5" id="KW-1133">Transmembrane helix</keyword>
<evidence type="ECO:0000259" key="6">
    <source>
        <dbReference type="Pfam" id="PF14940"/>
    </source>
</evidence>
<keyword evidence="2 5" id="KW-0812">Transmembrane</keyword>
<name>A0A2G8LFF2_STIJA</name>
<dbReference type="InterPro" id="IPR039493">
    <property type="entry name" value="TMEM248/TMEM219"/>
</dbReference>
<sequence>MKQGANLRYVRMAMKPAENLKSFAYHRPPFIIFLVCILLFAVALISLGIYIQNHDVRNYEDKDWNDFFEDFSQQQFCIPLKDGIQRREASPLNALGSTTQESITDSFNLNSNVSFSVNLELHLADSSMLQQLVGLTSLSSTVPAIQIKLNKKYDEVDMTFHLTQPIELPSCEGKTCSPSKVAACVTLGVTQKALPPITHAVHPQVCNKSLLHSLSNPLTMLPKNQTDEDTYCTDGLKVNTEYLI</sequence>
<evidence type="ECO:0000313" key="8">
    <source>
        <dbReference type="Proteomes" id="UP000230750"/>
    </source>
</evidence>
<feature type="domain" description="TMEM248/TMEM219" evidence="6">
    <location>
        <begin position="20"/>
        <end position="242"/>
    </location>
</feature>
<dbReference type="GO" id="GO:0016020">
    <property type="term" value="C:membrane"/>
    <property type="evidence" value="ECO:0007669"/>
    <property type="project" value="UniProtKB-SubCell"/>
</dbReference>
<dbReference type="Pfam" id="PF14940">
    <property type="entry name" value="TMEM219"/>
    <property type="match status" value="1"/>
</dbReference>
<dbReference type="AlphaFoldDB" id="A0A2G8LFF2"/>
<comment type="subcellular location">
    <subcellularLocation>
        <location evidence="1">Membrane</location>
    </subcellularLocation>
</comment>
<dbReference type="OrthoDB" id="6329605at2759"/>
<gene>
    <name evidence="7" type="ORF">BSL78_04086</name>
</gene>
<keyword evidence="4 5" id="KW-0472">Membrane</keyword>
<evidence type="ECO:0000313" key="7">
    <source>
        <dbReference type="EMBL" id="PIK58986.1"/>
    </source>
</evidence>
<dbReference type="PANTHER" id="PTHR16002:SF4">
    <property type="entry name" value="TMEM248_TMEM219 DOMAIN-CONTAINING PROTEIN"/>
    <property type="match status" value="1"/>
</dbReference>
<dbReference type="Proteomes" id="UP000230750">
    <property type="component" value="Unassembled WGS sequence"/>
</dbReference>
<accession>A0A2G8LFF2</accession>
<evidence type="ECO:0000256" key="5">
    <source>
        <dbReference type="SAM" id="Phobius"/>
    </source>
</evidence>